<dbReference type="HOGENOM" id="CLU_1098834_0_0_1"/>
<dbReference type="OrthoDB" id="411372at2759"/>
<name>A0A0C3SA25_PHLG1</name>
<evidence type="ECO:0000256" key="1">
    <source>
        <dbReference type="ARBA" id="ARBA00022723"/>
    </source>
</evidence>
<keyword evidence="8" id="KW-1185">Reference proteome</keyword>
<evidence type="ECO:0000256" key="2">
    <source>
        <dbReference type="ARBA" id="ARBA00022771"/>
    </source>
</evidence>
<evidence type="ECO:0000259" key="6">
    <source>
        <dbReference type="PROSITE" id="PS50103"/>
    </source>
</evidence>
<keyword evidence="1 4" id="KW-0479">Metal-binding</keyword>
<evidence type="ECO:0000256" key="3">
    <source>
        <dbReference type="ARBA" id="ARBA00022833"/>
    </source>
</evidence>
<dbReference type="InterPro" id="IPR036855">
    <property type="entry name" value="Znf_CCCH_sf"/>
</dbReference>
<dbReference type="Gene3D" id="4.10.1000.10">
    <property type="entry name" value="Zinc finger, CCCH-type"/>
    <property type="match status" value="1"/>
</dbReference>
<feature type="compositionally biased region" description="Basic and acidic residues" evidence="5">
    <location>
        <begin position="116"/>
        <end position="128"/>
    </location>
</feature>
<organism evidence="7 8">
    <name type="scientific">Phlebiopsis gigantea (strain 11061_1 CR5-6)</name>
    <name type="common">White-rot fungus</name>
    <name type="synonym">Peniophora gigantea</name>
    <dbReference type="NCBI Taxonomy" id="745531"/>
    <lineage>
        <taxon>Eukaryota</taxon>
        <taxon>Fungi</taxon>
        <taxon>Dikarya</taxon>
        <taxon>Basidiomycota</taxon>
        <taxon>Agaricomycotina</taxon>
        <taxon>Agaricomycetes</taxon>
        <taxon>Polyporales</taxon>
        <taxon>Phanerochaetaceae</taxon>
        <taxon>Phlebiopsis</taxon>
    </lineage>
</organism>
<feature type="compositionally biased region" description="Polar residues" evidence="5">
    <location>
        <begin position="169"/>
        <end position="185"/>
    </location>
</feature>
<feature type="zinc finger region" description="C3H1-type" evidence="4">
    <location>
        <begin position="134"/>
        <end position="162"/>
    </location>
</feature>
<feature type="compositionally biased region" description="Low complexity" evidence="5">
    <location>
        <begin position="92"/>
        <end position="107"/>
    </location>
</feature>
<keyword evidence="2 4" id="KW-0863">Zinc-finger</keyword>
<dbReference type="STRING" id="745531.A0A0C3SA25"/>
<reference evidence="7 8" key="1">
    <citation type="journal article" date="2014" name="PLoS Genet.">
        <title>Analysis of the Phlebiopsis gigantea genome, transcriptome and secretome provides insight into its pioneer colonization strategies of wood.</title>
        <authorList>
            <person name="Hori C."/>
            <person name="Ishida T."/>
            <person name="Igarashi K."/>
            <person name="Samejima M."/>
            <person name="Suzuki H."/>
            <person name="Master E."/>
            <person name="Ferreira P."/>
            <person name="Ruiz-Duenas F.J."/>
            <person name="Held B."/>
            <person name="Canessa P."/>
            <person name="Larrondo L.F."/>
            <person name="Schmoll M."/>
            <person name="Druzhinina I.S."/>
            <person name="Kubicek C.P."/>
            <person name="Gaskell J.A."/>
            <person name="Kersten P."/>
            <person name="St John F."/>
            <person name="Glasner J."/>
            <person name="Sabat G."/>
            <person name="Splinter BonDurant S."/>
            <person name="Syed K."/>
            <person name="Yadav J."/>
            <person name="Mgbeahuruike A.C."/>
            <person name="Kovalchuk A."/>
            <person name="Asiegbu F.O."/>
            <person name="Lackner G."/>
            <person name="Hoffmeister D."/>
            <person name="Rencoret J."/>
            <person name="Gutierrez A."/>
            <person name="Sun H."/>
            <person name="Lindquist E."/>
            <person name="Barry K."/>
            <person name="Riley R."/>
            <person name="Grigoriev I.V."/>
            <person name="Henrissat B."/>
            <person name="Kues U."/>
            <person name="Berka R.M."/>
            <person name="Martinez A.T."/>
            <person name="Covert S.F."/>
            <person name="Blanchette R.A."/>
            <person name="Cullen D."/>
        </authorList>
    </citation>
    <scope>NUCLEOTIDE SEQUENCE [LARGE SCALE GENOMIC DNA]</scope>
    <source>
        <strain evidence="7 8">11061_1 CR5-6</strain>
    </source>
</reference>
<accession>A0A0C3SA25</accession>
<protein>
    <recommendedName>
        <fullName evidence="6">C3H1-type domain-containing protein</fullName>
    </recommendedName>
</protein>
<dbReference type="Proteomes" id="UP000053257">
    <property type="component" value="Unassembled WGS sequence"/>
</dbReference>
<feature type="compositionally biased region" description="Pro residues" evidence="5">
    <location>
        <begin position="82"/>
        <end position="91"/>
    </location>
</feature>
<dbReference type="InterPro" id="IPR000571">
    <property type="entry name" value="Znf_CCCH"/>
</dbReference>
<evidence type="ECO:0000256" key="4">
    <source>
        <dbReference type="PROSITE-ProRule" id="PRU00723"/>
    </source>
</evidence>
<evidence type="ECO:0000313" key="7">
    <source>
        <dbReference type="EMBL" id="KIP06695.1"/>
    </source>
</evidence>
<proteinExistence type="predicted"/>
<dbReference type="PROSITE" id="PS50103">
    <property type="entry name" value="ZF_C3H1"/>
    <property type="match status" value="1"/>
</dbReference>
<feature type="domain" description="C3H1-type" evidence="6">
    <location>
        <begin position="134"/>
        <end position="162"/>
    </location>
</feature>
<evidence type="ECO:0000256" key="5">
    <source>
        <dbReference type="SAM" id="MobiDB-lite"/>
    </source>
</evidence>
<dbReference type="SMART" id="SM00356">
    <property type="entry name" value="ZnF_C3H1"/>
    <property type="match status" value="1"/>
</dbReference>
<keyword evidence="3 4" id="KW-0862">Zinc</keyword>
<dbReference type="Pfam" id="PF00642">
    <property type="entry name" value="zf-CCCH"/>
    <property type="match status" value="1"/>
</dbReference>
<feature type="compositionally biased region" description="Basic residues" evidence="5">
    <location>
        <begin position="186"/>
        <end position="195"/>
    </location>
</feature>
<sequence length="253" mass="28885">MHDGRAFYSTRQLSMRPMYPIPYPPPCYPYPPMAHNDAAMYHPQMYYPVARRDPYSDMLPLESHILKMSLDNEKVPVKSTQPAPPVPPPTPSSTATEASSPTSTTSAHFAGSESARLLEEQQAPRERANSCGSFYRTKPCKFFHERGSCVKGNRCNFIHDYNQDRRGSVSESDSQPQLSDTTAHFSSRRRRVPKRPLHVKVEDRDKRSNFYPVMWRVISGRTMMGGPRRPGLSGFPAERLYSNRVQVRPSHVR</sequence>
<dbReference type="SUPFAM" id="SSF90229">
    <property type="entry name" value="CCCH zinc finger"/>
    <property type="match status" value="1"/>
</dbReference>
<evidence type="ECO:0000313" key="8">
    <source>
        <dbReference type="Proteomes" id="UP000053257"/>
    </source>
</evidence>
<feature type="region of interest" description="Disordered" evidence="5">
    <location>
        <begin position="165"/>
        <end position="195"/>
    </location>
</feature>
<feature type="region of interest" description="Disordered" evidence="5">
    <location>
        <begin position="75"/>
        <end position="129"/>
    </location>
</feature>
<dbReference type="EMBL" id="KN840512">
    <property type="protein sequence ID" value="KIP06695.1"/>
    <property type="molecule type" value="Genomic_DNA"/>
</dbReference>
<gene>
    <name evidence="7" type="ORF">PHLGIDRAFT_448394</name>
</gene>
<dbReference type="GO" id="GO:0008270">
    <property type="term" value="F:zinc ion binding"/>
    <property type="evidence" value="ECO:0007669"/>
    <property type="project" value="UniProtKB-KW"/>
</dbReference>
<dbReference type="AlphaFoldDB" id="A0A0C3SA25"/>